<sequence length="321" mass="36545">MEETPKFSQEWVNYFIPSTVRWDHTGFPDLTDAVMKNRIDVSLEQPFGITDAGVLDDVEGWVTYKNFSEIMANPVPGNYDLPHLQKFHHLLFRQIYPWAGKLRNAPRDWPMGKMGPDIRAYHRGNPNPPEIQHRYLPANEIAHYGKVVLDRLAAKNFLRGLDRDTFVDELTKCWARTNMVHVFREGNTRAQTAFFRQLSADAGYTLDTERFRPVETEVTRENPGIGDLRDMFVWGRFEYMQTGELTLLREALDAAVVATPTTDPTQVGMDHAYDLSALRAVSSGHPRSVGRLLTGESESDNAASLPTQPENSRSLDSGYER</sequence>
<keyword evidence="1" id="KW-0808">Transferase</keyword>
<comment type="catalytic activity">
    <reaction evidence="7">
        <text>L-tyrosyl-[protein] + ATP = O-(5'-adenylyl)-L-tyrosyl-[protein] + diphosphate</text>
        <dbReference type="Rhea" id="RHEA:54288"/>
        <dbReference type="Rhea" id="RHEA-COMP:10136"/>
        <dbReference type="Rhea" id="RHEA-COMP:13846"/>
        <dbReference type="ChEBI" id="CHEBI:30616"/>
        <dbReference type="ChEBI" id="CHEBI:33019"/>
        <dbReference type="ChEBI" id="CHEBI:46858"/>
        <dbReference type="ChEBI" id="CHEBI:83624"/>
        <dbReference type="EC" id="2.7.7.108"/>
    </reaction>
</comment>
<proteinExistence type="predicted"/>
<reference evidence="10" key="1">
    <citation type="submission" date="2019-07" db="EMBL/GenBank/DDBJ databases">
        <title>Genomic Encyclopedia of Type Strains, Phase IV (KMG-IV): sequencing the most valuable type-strain genomes for metagenomic binning, comparative biology and taxonomic classification.</title>
        <authorList>
            <person name="Goeker M."/>
        </authorList>
    </citation>
    <scope>NUCLEOTIDE SEQUENCE</scope>
    <source>
        <strain evidence="10">DSM 44596</strain>
    </source>
</reference>
<dbReference type="SUPFAM" id="SSF140931">
    <property type="entry name" value="Fic-like"/>
    <property type="match status" value="1"/>
</dbReference>
<comment type="catalytic activity">
    <reaction evidence="6">
        <text>L-threonyl-[protein] + ATP = 3-O-(5'-adenylyl)-L-threonyl-[protein] + diphosphate</text>
        <dbReference type="Rhea" id="RHEA:54292"/>
        <dbReference type="Rhea" id="RHEA-COMP:11060"/>
        <dbReference type="Rhea" id="RHEA-COMP:13847"/>
        <dbReference type="ChEBI" id="CHEBI:30013"/>
        <dbReference type="ChEBI" id="CHEBI:30616"/>
        <dbReference type="ChEBI" id="CHEBI:33019"/>
        <dbReference type="ChEBI" id="CHEBI:138113"/>
        <dbReference type="EC" id="2.7.7.108"/>
    </reaction>
</comment>
<dbReference type="InterPro" id="IPR036597">
    <property type="entry name" value="Fido-like_dom_sf"/>
</dbReference>
<dbReference type="GO" id="GO:0070733">
    <property type="term" value="F:AMPylase activity"/>
    <property type="evidence" value="ECO:0007669"/>
    <property type="project" value="UniProtKB-EC"/>
</dbReference>
<evidence type="ECO:0000256" key="3">
    <source>
        <dbReference type="ARBA" id="ARBA00022741"/>
    </source>
</evidence>
<evidence type="ECO:0000256" key="6">
    <source>
        <dbReference type="ARBA" id="ARBA00047939"/>
    </source>
</evidence>
<feature type="domain" description="Fido" evidence="9">
    <location>
        <begin position="79"/>
        <end position="242"/>
    </location>
</feature>
<accession>A0A652YIU0</accession>
<dbReference type="EC" id="2.7.7.108" evidence="5"/>
<dbReference type="GO" id="GO:0051302">
    <property type="term" value="P:regulation of cell division"/>
    <property type="evidence" value="ECO:0007669"/>
    <property type="project" value="TreeGrafter"/>
</dbReference>
<evidence type="ECO:0000256" key="2">
    <source>
        <dbReference type="ARBA" id="ARBA00022695"/>
    </source>
</evidence>
<organism evidence="10">
    <name type="scientific">Nocardia globerula</name>
    <dbReference type="NCBI Taxonomy" id="1818"/>
    <lineage>
        <taxon>Bacteria</taxon>
        <taxon>Bacillati</taxon>
        <taxon>Actinomycetota</taxon>
        <taxon>Actinomycetes</taxon>
        <taxon>Mycobacteriales</taxon>
        <taxon>Nocardiaceae</taxon>
        <taxon>Nocardia</taxon>
    </lineage>
</organism>
<dbReference type="Pfam" id="PF02661">
    <property type="entry name" value="Fic"/>
    <property type="match status" value="1"/>
</dbReference>
<evidence type="ECO:0000256" key="7">
    <source>
        <dbReference type="ARBA" id="ARBA00048696"/>
    </source>
</evidence>
<feature type="compositionally biased region" description="Polar residues" evidence="8">
    <location>
        <begin position="300"/>
        <end position="315"/>
    </location>
</feature>
<feature type="region of interest" description="Disordered" evidence="8">
    <location>
        <begin position="286"/>
        <end position="321"/>
    </location>
</feature>
<dbReference type="EMBL" id="VNIQ01000011">
    <property type="protein sequence ID" value="TYQ00846.1"/>
    <property type="molecule type" value="Genomic_DNA"/>
</dbReference>
<evidence type="ECO:0000256" key="1">
    <source>
        <dbReference type="ARBA" id="ARBA00022679"/>
    </source>
</evidence>
<comment type="caution">
    <text evidence="10">The sequence shown here is derived from an EMBL/GenBank/DDBJ whole genome shotgun (WGS) entry which is preliminary data.</text>
</comment>
<keyword evidence="2" id="KW-0548">Nucleotidyltransferase</keyword>
<keyword evidence="4" id="KW-0067">ATP-binding</keyword>
<dbReference type="GO" id="GO:0005524">
    <property type="term" value="F:ATP binding"/>
    <property type="evidence" value="ECO:0007669"/>
    <property type="project" value="UniProtKB-KW"/>
</dbReference>
<gene>
    <name evidence="10" type="ORF">FNL38_11160</name>
</gene>
<protein>
    <recommendedName>
        <fullName evidence="5">protein adenylyltransferase</fullName>
        <ecNumber evidence="5">2.7.7.108</ecNumber>
    </recommendedName>
</protein>
<dbReference type="Gene3D" id="1.10.3290.10">
    <property type="entry name" value="Fido-like domain"/>
    <property type="match status" value="1"/>
</dbReference>
<dbReference type="PANTHER" id="PTHR39560">
    <property type="entry name" value="PROTEIN ADENYLYLTRANSFERASE FIC-RELATED"/>
    <property type="match status" value="1"/>
</dbReference>
<evidence type="ECO:0000256" key="4">
    <source>
        <dbReference type="ARBA" id="ARBA00022840"/>
    </source>
</evidence>
<dbReference type="AlphaFoldDB" id="A0A652YIU0"/>
<evidence type="ECO:0000313" key="10">
    <source>
        <dbReference type="EMBL" id="TYQ00846.1"/>
    </source>
</evidence>
<evidence type="ECO:0000259" key="9">
    <source>
        <dbReference type="PROSITE" id="PS51459"/>
    </source>
</evidence>
<dbReference type="PANTHER" id="PTHR39560:SF1">
    <property type="entry name" value="PROTEIN ADENYLYLTRANSFERASE FIC-RELATED"/>
    <property type="match status" value="1"/>
</dbReference>
<keyword evidence="3" id="KW-0547">Nucleotide-binding</keyword>
<name>A0A652YIU0_NOCGL</name>
<evidence type="ECO:0000256" key="8">
    <source>
        <dbReference type="SAM" id="MobiDB-lite"/>
    </source>
</evidence>
<evidence type="ECO:0000256" key="5">
    <source>
        <dbReference type="ARBA" id="ARBA00034531"/>
    </source>
</evidence>
<dbReference type="PROSITE" id="PS51459">
    <property type="entry name" value="FIDO"/>
    <property type="match status" value="1"/>
</dbReference>
<dbReference type="InterPro" id="IPR003812">
    <property type="entry name" value="Fido"/>
</dbReference>